<sequence length="61" mass="7018">RVKRHCLSMEEPLDEAENTPFKLQLGAEVSIKELLKLKDTFVEQHWDMGGIGKEDSEKLGY</sequence>
<feature type="non-terminal residue" evidence="1">
    <location>
        <position position="1"/>
    </location>
</feature>
<proteinExistence type="predicted"/>
<evidence type="ECO:0000313" key="2">
    <source>
        <dbReference type="Proteomes" id="UP000265520"/>
    </source>
</evidence>
<dbReference type="Proteomes" id="UP000265520">
    <property type="component" value="Unassembled WGS sequence"/>
</dbReference>
<dbReference type="EMBL" id="LXQA010026059">
    <property type="protein sequence ID" value="MCH93912.1"/>
    <property type="molecule type" value="Genomic_DNA"/>
</dbReference>
<organism evidence="1 2">
    <name type="scientific">Trifolium medium</name>
    <dbReference type="NCBI Taxonomy" id="97028"/>
    <lineage>
        <taxon>Eukaryota</taxon>
        <taxon>Viridiplantae</taxon>
        <taxon>Streptophyta</taxon>
        <taxon>Embryophyta</taxon>
        <taxon>Tracheophyta</taxon>
        <taxon>Spermatophyta</taxon>
        <taxon>Magnoliopsida</taxon>
        <taxon>eudicotyledons</taxon>
        <taxon>Gunneridae</taxon>
        <taxon>Pentapetalae</taxon>
        <taxon>rosids</taxon>
        <taxon>fabids</taxon>
        <taxon>Fabales</taxon>
        <taxon>Fabaceae</taxon>
        <taxon>Papilionoideae</taxon>
        <taxon>50 kb inversion clade</taxon>
        <taxon>NPAAA clade</taxon>
        <taxon>Hologalegina</taxon>
        <taxon>IRL clade</taxon>
        <taxon>Trifolieae</taxon>
        <taxon>Trifolium</taxon>
    </lineage>
</organism>
<dbReference type="AlphaFoldDB" id="A0A392N2W4"/>
<comment type="caution">
    <text evidence="1">The sequence shown here is derived from an EMBL/GenBank/DDBJ whole genome shotgun (WGS) entry which is preliminary data.</text>
</comment>
<accession>A0A392N2W4</accession>
<keyword evidence="2" id="KW-1185">Reference proteome</keyword>
<protein>
    <submittedName>
        <fullName evidence="1">Uncharacterized protein</fullName>
    </submittedName>
</protein>
<gene>
    <name evidence="1" type="ORF">A2U01_0014866</name>
</gene>
<name>A0A392N2W4_9FABA</name>
<evidence type="ECO:0000313" key="1">
    <source>
        <dbReference type="EMBL" id="MCH93912.1"/>
    </source>
</evidence>
<reference evidence="1 2" key="1">
    <citation type="journal article" date="2018" name="Front. Plant Sci.">
        <title>Red Clover (Trifolium pratense) and Zigzag Clover (T. medium) - A Picture of Genomic Similarities and Differences.</title>
        <authorList>
            <person name="Dluhosova J."/>
            <person name="Istvanek J."/>
            <person name="Nedelnik J."/>
            <person name="Repkova J."/>
        </authorList>
    </citation>
    <scope>NUCLEOTIDE SEQUENCE [LARGE SCALE GENOMIC DNA]</scope>
    <source>
        <strain evidence="2">cv. 10/8</strain>
        <tissue evidence="1">Leaf</tissue>
    </source>
</reference>